<dbReference type="CDD" id="cd12797">
    <property type="entry name" value="M23_peptidase"/>
    <property type="match status" value="1"/>
</dbReference>
<dbReference type="GO" id="GO:0032153">
    <property type="term" value="C:cell division site"/>
    <property type="evidence" value="ECO:0007669"/>
    <property type="project" value="TreeGrafter"/>
</dbReference>
<protein>
    <submittedName>
        <fullName evidence="4">LysM peptidoglycan-binding domain-containing protein</fullName>
    </submittedName>
</protein>
<keyword evidence="5" id="KW-1185">Reference proteome</keyword>
<dbReference type="InterPro" id="IPR036779">
    <property type="entry name" value="LysM_dom_sf"/>
</dbReference>
<dbReference type="PANTHER" id="PTHR21666:SF263">
    <property type="entry name" value="MUREIN HYDROLASE ACTIVATOR NLPD"/>
    <property type="match status" value="1"/>
</dbReference>
<dbReference type="InterPro" id="IPR016047">
    <property type="entry name" value="M23ase_b-sheet_dom"/>
</dbReference>
<evidence type="ECO:0000256" key="1">
    <source>
        <dbReference type="ARBA" id="ARBA00038420"/>
    </source>
</evidence>
<sequence>MVACAGSPPAPVEDRQYGGASPGAGYRVQQGDTLYSIAFRYGLDYRRLGAANGISAPYTIYPGQRLRLSQADIPKTASSSATRKESATAVPPSPGVAPASPVLKPPPQTPKKAPASKHTQTAVVSRPVANAPVKAWRWPSSGPVVRRYSATVHKGIDIGGKRGDPVQAVAAGQVVYAGNGIVGLGELIIVKHNELYLSAYGHNDRLLVAEGAVVQAGQRIAEKGSSGTDSVRLHFEIRKEGKPIDPLRLLPRR</sequence>
<dbReference type="RefSeq" id="WP_076002444.1">
    <property type="nucleotide sequence ID" value="NZ_PKUS01000019.1"/>
</dbReference>
<evidence type="ECO:0000313" key="5">
    <source>
        <dbReference type="Proteomes" id="UP000235005"/>
    </source>
</evidence>
<feature type="domain" description="LysM" evidence="3">
    <location>
        <begin position="24"/>
        <end position="68"/>
    </location>
</feature>
<evidence type="ECO:0000256" key="2">
    <source>
        <dbReference type="SAM" id="MobiDB-lite"/>
    </source>
</evidence>
<dbReference type="OrthoDB" id="9795421at2"/>
<evidence type="ECO:0000259" key="3">
    <source>
        <dbReference type="PROSITE" id="PS51782"/>
    </source>
</evidence>
<comment type="similarity">
    <text evidence="1">Belongs to the E.coli NlpD/Haemophilus LppB family.</text>
</comment>
<dbReference type="Pfam" id="PF01551">
    <property type="entry name" value="Peptidase_M23"/>
    <property type="match status" value="1"/>
</dbReference>
<dbReference type="SUPFAM" id="SSF51261">
    <property type="entry name" value="Duplicated hybrid motif"/>
    <property type="match status" value="1"/>
</dbReference>
<dbReference type="InterPro" id="IPR011055">
    <property type="entry name" value="Dup_hybrid_motif"/>
</dbReference>
<dbReference type="Proteomes" id="UP000235005">
    <property type="component" value="Unassembled WGS sequence"/>
</dbReference>
<feature type="region of interest" description="Disordered" evidence="2">
    <location>
        <begin position="73"/>
        <end position="124"/>
    </location>
</feature>
<dbReference type="PANTHER" id="PTHR21666">
    <property type="entry name" value="PEPTIDASE-RELATED"/>
    <property type="match status" value="1"/>
</dbReference>
<dbReference type="Gene3D" id="2.70.70.10">
    <property type="entry name" value="Glucose Permease (Domain IIA)"/>
    <property type="match status" value="1"/>
</dbReference>
<dbReference type="InterPro" id="IPR050570">
    <property type="entry name" value="Cell_wall_metabolism_enzyme"/>
</dbReference>
<dbReference type="GO" id="GO:0009279">
    <property type="term" value="C:cell outer membrane"/>
    <property type="evidence" value="ECO:0007669"/>
    <property type="project" value="TreeGrafter"/>
</dbReference>
<feature type="region of interest" description="Disordered" evidence="2">
    <location>
        <begin position="1"/>
        <end position="25"/>
    </location>
</feature>
<proteinExistence type="inferred from homology"/>
<dbReference type="PROSITE" id="PS51782">
    <property type="entry name" value="LYSM"/>
    <property type="match status" value="1"/>
</dbReference>
<name>A0A2N5X0V5_9GAMM</name>
<evidence type="ECO:0000313" key="4">
    <source>
        <dbReference type="EMBL" id="PLW68132.1"/>
    </source>
</evidence>
<accession>A0A2N5X0V5</accession>
<dbReference type="Gene3D" id="3.10.350.10">
    <property type="entry name" value="LysM domain"/>
    <property type="match status" value="1"/>
</dbReference>
<dbReference type="SMART" id="SM00257">
    <property type="entry name" value="LysM"/>
    <property type="match status" value="1"/>
</dbReference>
<dbReference type="EMBL" id="PKUS01000019">
    <property type="protein sequence ID" value="PLW68132.1"/>
    <property type="molecule type" value="Genomic_DNA"/>
</dbReference>
<gene>
    <name evidence="4" type="ORF">C0039_14165</name>
</gene>
<dbReference type="Pfam" id="PF01476">
    <property type="entry name" value="LysM"/>
    <property type="match status" value="1"/>
</dbReference>
<organism evidence="4 5">
    <name type="scientific">Pseudohalioglobus lutimaris</name>
    <dbReference type="NCBI Taxonomy" id="1737061"/>
    <lineage>
        <taxon>Bacteria</taxon>
        <taxon>Pseudomonadati</taxon>
        <taxon>Pseudomonadota</taxon>
        <taxon>Gammaproteobacteria</taxon>
        <taxon>Cellvibrionales</taxon>
        <taxon>Halieaceae</taxon>
        <taxon>Pseudohalioglobus</taxon>
    </lineage>
</organism>
<dbReference type="InterPro" id="IPR018392">
    <property type="entry name" value="LysM"/>
</dbReference>
<comment type="caution">
    <text evidence="4">The sequence shown here is derived from an EMBL/GenBank/DDBJ whole genome shotgun (WGS) entry which is preliminary data.</text>
</comment>
<dbReference type="CDD" id="cd00118">
    <property type="entry name" value="LysM"/>
    <property type="match status" value="1"/>
</dbReference>
<dbReference type="AlphaFoldDB" id="A0A2N5X0V5"/>
<reference evidence="4 5" key="1">
    <citation type="submission" date="2018-01" db="EMBL/GenBank/DDBJ databases">
        <title>The draft genome sequence of Halioglobus lutimaris HF004.</title>
        <authorList>
            <person name="Du Z.-J."/>
            <person name="Shi M.-J."/>
        </authorList>
    </citation>
    <scope>NUCLEOTIDE SEQUENCE [LARGE SCALE GENOMIC DNA]</scope>
    <source>
        <strain evidence="4 5">HF004</strain>
    </source>
</reference>
<dbReference type="GO" id="GO:0004222">
    <property type="term" value="F:metalloendopeptidase activity"/>
    <property type="evidence" value="ECO:0007669"/>
    <property type="project" value="TreeGrafter"/>
</dbReference>